<feature type="domain" description="DH" evidence="2">
    <location>
        <begin position="159"/>
        <end position="336"/>
    </location>
</feature>
<feature type="compositionally biased region" description="Basic residues" evidence="1">
    <location>
        <begin position="609"/>
        <end position="618"/>
    </location>
</feature>
<feature type="compositionally biased region" description="Pro residues" evidence="1">
    <location>
        <begin position="579"/>
        <end position="594"/>
    </location>
</feature>
<dbReference type="SUPFAM" id="SSF48065">
    <property type="entry name" value="DBL homology domain (DH-domain)"/>
    <property type="match status" value="1"/>
</dbReference>
<dbReference type="EMBL" id="HBEM01011688">
    <property type="protein sequence ID" value="CAD8445452.1"/>
    <property type="molecule type" value="Transcribed_RNA"/>
</dbReference>
<feature type="region of interest" description="Disordered" evidence="1">
    <location>
        <begin position="55"/>
        <end position="159"/>
    </location>
</feature>
<dbReference type="PROSITE" id="PS00741">
    <property type="entry name" value="DH_1"/>
    <property type="match status" value="1"/>
</dbReference>
<dbReference type="PANTHER" id="PTHR12673">
    <property type="entry name" value="FACIOGENITAL DYSPLASIA PROTEIN"/>
    <property type="match status" value="1"/>
</dbReference>
<evidence type="ECO:0000256" key="1">
    <source>
        <dbReference type="SAM" id="MobiDB-lite"/>
    </source>
</evidence>
<dbReference type="EMBL" id="HBEM01011686">
    <property type="protein sequence ID" value="CAD8445449.1"/>
    <property type="molecule type" value="Transcribed_RNA"/>
</dbReference>
<reference evidence="3" key="1">
    <citation type="submission" date="2021-01" db="EMBL/GenBank/DDBJ databases">
        <authorList>
            <person name="Corre E."/>
            <person name="Pelletier E."/>
            <person name="Niang G."/>
            <person name="Scheremetjew M."/>
            <person name="Finn R."/>
            <person name="Kale V."/>
            <person name="Holt S."/>
            <person name="Cochrane G."/>
            <person name="Meng A."/>
            <person name="Brown T."/>
            <person name="Cohen L."/>
        </authorList>
    </citation>
    <scope>NUCLEOTIDE SEQUENCE</scope>
    <source>
        <strain evidence="3">CCMP2058</strain>
    </source>
</reference>
<feature type="compositionally biased region" description="Basic and acidic residues" evidence="1">
    <location>
        <begin position="149"/>
        <end position="159"/>
    </location>
</feature>
<dbReference type="InterPro" id="IPR011993">
    <property type="entry name" value="PH-like_dom_sf"/>
</dbReference>
<dbReference type="GO" id="GO:0005737">
    <property type="term" value="C:cytoplasm"/>
    <property type="evidence" value="ECO:0007669"/>
    <property type="project" value="TreeGrafter"/>
</dbReference>
<feature type="compositionally biased region" description="Polar residues" evidence="1">
    <location>
        <begin position="554"/>
        <end position="569"/>
    </location>
</feature>
<dbReference type="EMBL" id="HBEM01011687">
    <property type="protein sequence ID" value="CAD8445451.1"/>
    <property type="molecule type" value="Transcribed_RNA"/>
</dbReference>
<dbReference type="InterPro" id="IPR051092">
    <property type="entry name" value="FYVE_RhoGEF_PH"/>
</dbReference>
<organism evidence="3">
    <name type="scientific">Amorphochlora amoebiformis</name>
    <dbReference type="NCBI Taxonomy" id="1561963"/>
    <lineage>
        <taxon>Eukaryota</taxon>
        <taxon>Sar</taxon>
        <taxon>Rhizaria</taxon>
        <taxon>Cercozoa</taxon>
        <taxon>Chlorarachniophyceae</taxon>
        <taxon>Amorphochlora</taxon>
    </lineage>
</organism>
<dbReference type="InterPro" id="IPR000219">
    <property type="entry name" value="DH_dom"/>
</dbReference>
<dbReference type="AlphaFoldDB" id="A0A6T6U192"/>
<dbReference type="PANTHER" id="PTHR12673:SF159">
    <property type="entry name" value="LD03170P"/>
    <property type="match status" value="1"/>
</dbReference>
<dbReference type="InterPro" id="IPR035899">
    <property type="entry name" value="DBL_dom_sf"/>
</dbReference>
<dbReference type="InterPro" id="IPR001849">
    <property type="entry name" value="PH_domain"/>
</dbReference>
<dbReference type="PROSITE" id="PS50010">
    <property type="entry name" value="DH_2"/>
    <property type="match status" value="1"/>
</dbReference>
<feature type="region of interest" description="Disordered" evidence="1">
    <location>
        <begin position="554"/>
        <end position="618"/>
    </location>
</feature>
<dbReference type="Gene3D" id="1.20.900.10">
    <property type="entry name" value="Dbl homology (DH) domain"/>
    <property type="match status" value="1"/>
</dbReference>
<dbReference type="SUPFAM" id="SSF50729">
    <property type="entry name" value="PH domain-like"/>
    <property type="match status" value="1"/>
</dbReference>
<evidence type="ECO:0000259" key="2">
    <source>
        <dbReference type="PROSITE" id="PS50010"/>
    </source>
</evidence>
<evidence type="ECO:0000313" key="4">
    <source>
        <dbReference type="EMBL" id="CAD8445451.1"/>
    </source>
</evidence>
<dbReference type="GO" id="GO:0005085">
    <property type="term" value="F:guanyl-nucleotide exchange factor activity"/>
    <property type="evidence" value="ECO:0007669"/>
    <property type="project" value="InterPro"/>
</dbReference>
<dbReference type="SMART" id="SM00325">
    <property type="entry name" value="RhoGEF"/>
    <property type="match status" value="1"/>
</dbReference>
<name>A0A6T6U192_9EUKA</name>
<dbReference type="SMART" id="SM00233">
    <property type="entry name" value="PH"/>
    <property type="match status" value="1"/>
</dbReference>
<evidence type="ECO:0000313" key="3">
    <source>
        <dbReference type="EMBL" id="CAD8445449.1"/>
    </source>
</evidence>
<evidence type="ECO:0000313" key="5">
    <source>
        <dbReference type="EMBL" id="CAD8445452.1"/>
    </source>
</evidence>
<accession>A0A6T6U192</accession>
<dbReference type="Gene3D" id="2.30.29.30">
    <property type="entry name" value="Pleckstrin-homology domain (PH domain)/Phosphotyrosine-binding domain (PTB)"/>
    <property type="match status" value="1"/>
</dbReference>
<sequence>MYGLAVARKQLADFTQQYNETEAEYTRLKSMIVKVKDKLERLQKRREAARAMVMSYDDQTGDSPLHSKNSEKTPKSFQKRVPPPIRPNLTVKPSVLSPSYTSYKVPDPPPRRARPTSPNGRSTHTTTGSESGGQPPLNGSHTMSQSSMGDRKGGRMERTRENVCKEIVSSEKAYVESLLNLVDHFVKPMRKRGPLKLDEVNLLFSNIEDILSFHQVLLSQLQDCDQQDIYMPFRNIGGITNLYTEYVNGYSRAIEVCHRHENSSRFQKFLQSAVKASRSSLGLMAYLIMPVQRIPRYALLLKEVIKNTSRRNVEVRTSLQKSLNKVEKVATEINERKRMVDNKLSIMAIQAKLGKSLNSSPLKGVELLEDHRWFIHEGRLRELKLNSLHVKERVVVVFSDLILWATFPQYKYKGHRSLVSARIKRVQYEDPKNRDRMTFAFEITNGLKDTDPTVFLCSSTKMANTWISRLKNTRAQTDSKHIVSPTMANVPQVFKVEEDTSSKINFDDSSSSRFESQSSTISDRMTHHARIRSIWGGTQQLGLMSASIITEITEKTAGTGSSTANFRTQPKSHSRGLRTPPPASSYTHGPPPMPKARTPPLNFLSHFKAPSRKPRKER</sequence>
<feature type="compositionally biased region" description="Low complexity" evidence="1">
    <location>
        <begin position="120"/>
        <end position="133"/>
    </location>
</feature>
<proteinExistence type="predicted"/>
<gene>
    <name evidence="3" type="ORF">LAMO00422_LOCUS8163</name>
    <name evidence="4" type="ORF">LAMO00422_LOCUS8164</name>
    <name evidence="5" type="ORF">LAMO00422_LOCUS8165</name>
</gene>
<dbReference type="GO" id="GO:0035556">
    <property type="term" value="P:intracellular signal transduction"/>
    <property type="evidence" value="ECO:0007669"/>
    <property type="project" value="InterPro"/>
</dbReference>
<protein>
    <recommendedName>
        <fullName evidence="2">DH domain-containing protein</fullName>
    </recommendedName>
</protein>
<dbReference type="InterPro" id="IPR001331">
    <property type="entry name" value="GDS_CDC24_CS"/>
</dbReference>
<dbReference type="Pfam" id="PF00621">
    <property type="entry name" value="RhoGEF"/>
    <property type="match status" value="1"/>
</dbReference>
<feature type="compositionally biased region" description="Polar residues" evidence="1">
    <location>
        <begin position="137"/>
        <end position="148"/>
    </location>
</feature>
<dbReference type="CDD" id="cd00160">
    <property type="entry name" value="RhoGEF"/>
    <property type="match status" value="1"/>
</dbReference>